<keyword evidence="2" id="KW-1185">Reference proteome</keyword>
<dbReference type="EMBL" id="CP061538">
    <property type="protein sequence ID" value="QNV40099.1"/>
    <property type="molecule type" value="Genomic_DNA"/>
</dbReference>
<evidence type="ECO:0000313" key="1">
    <source>
        <dbReference type="EMBL" id="QNV40099.1"/>
    </source>
</evidence>
<dbReference type="KEGG" id="rama:IDM48_01185"/>
<dbReference type="InterPro" id="IPR023214">
    <property type="entry name" value="HAD_sf"/>
</dbReference>
<dbReference type="Gene3D" id="3.40.50.1000">
    <property type="entry name" value="HAD superfamily/HAD-like"/>
    <property type="match status" value="1"/>
</dbReference>
<dbReference type="GO" id="GO:0005829">
    <property type="term" value="C:cytosol"/>
    <property type="evidence" value="ECO:0007669"/>
    <property type="project" value="TreeGrafter"/>
</dbReference>
<dbReference type="InterPro" id="IPR036412">
    <property type="entry name" value="HAD-like_sf"/>
</dbReference>
<dbReference type="AlphaFoldDB" id="A0A7H2BKA3"/>
<dbReference type="RefSeq" id="WP_190617703.1">
    <property type="nucleotide sequence ID" value="NZ_CP061538.1"/>
</dbReference>
<dbReference type="NCBIfam" id="TIGR00099">
    <property type="entry name" value="Cof-subfamily"/>
    <property type="match status" value="1"/>
</dbReference>
<accession>A0A7H2BKA3</accession>
<dbReference type="NCBIfam" id="TIGR01484">
    <property type="entry name" value="HAD-SF-IIB"/>
    <property type="match status" value="1"/>
</dbReference>
<proteinExistence type="predicted"/>
<dbReference type="SUPFAM" id="SSF56784">
    <property type="entry name" value="HAD-like"/>
    <property type="match status" value="1"/>
</dbReference>
<dbReference type="InterPro" id="IPR006379">
    <property type="entry name" value="HAD-SF_hydro_IIB"/>
</dbReference>
<protein>
    <submittedName>
        <fullName evidence="1">HAD family phosphatase</fullName>
    </submittedName>
</protein>
<organism evidence="1 2">
    <name type="scientific">Rothia amarae</name>
    <dbReference type="NCBI Taxonomy" id="169480"/>
    <lineage>
        <taxon>Bacteria</taxon>
        <taxon>Bacillati</taxon>
        <taxon>Actinomycetota</taxon>
        <taxon>Actinomycetes</taxon>
        <taxon>Micrococcales</taxon>
        <taxon>Micrococcaceae</taxon>
        <taxon>Rothia</taxon>
    </lineage>
</organism>
<name>A0A7H2BKA3_9MICC</name>
<dbReference type="GO" id="GO:0016791">
    <property type="term" value="F:phosphatase activity"/>
    <property type="evidence" value="ECO:0007669"/>
    <property type="project" value="TreeGrafter"/>
</dbReference>
<dbReference type="GO" id="GO:0000287">
    <property type="term" value="F:magnesium ion binding"/>
    <property type="evidence" value="ECO:0007669"/>
    <property type="project" value="TreeGrafter"/>
</dbReference>
<dbReference type="InterPro" id="IPR000150">
    <property type="entry name" value="Cof"/>
</dbReference>
<dbReference type="Pfam" id="PF08282">
    <property type="entry name" value="Hydrolase_3"/>
    <property type="match status" value="1"/>
</dbReference>
<reference evidence="1 2" key="1">
    <citation type="submission" date="2020-09" db="EMBL/GenBank/DDBJ databases">
        <title>Investigation of environmental microbe.</title>
        <authorList>
            <person name="Ou Y."/>
            <person name="Kang Q."/>
        </authorList>
    </citation>
    <scope>NUCLEOTIDE SEQUENCE [LARGE SCALE GENOMIC DNA]</scope>
    <source>
        <strain evidence="1 2">KJZ-9</strain>
    </source>
</reference>
<dbReference type="PANTHER" id="PTHR10000">
    <property type="entry name" value="PHOSPHOSERINE PHOSPHATASE"/>
    <property type="match status" value="1"/>
</dbReference>
<evidence type="ECO:0000313" key="2">
    <source>
        <dbReference type="Proteomes" id="UP000516421"/>
    </source>
</evidence>
<gene>
    <name evidence="1" type="ORF">IDM48_01185</name>
</gene>
<dbReference type="Gene3D" id="3.30.1240.10">
    <property type="match status" value="1"/>
</dbReference>
<sequence>MIKLIASDLDGTLLGKDFRFRPRTLAALEEAAGAGIDIVFVTGRPHRWLDPLRDQMEHDAFAICSNGAVLYHLGTDEVVSTELTDMKDVAAVHPTLAAEFPEASFTLETMDTVFIQGKYEYGPVLEGAQIVEGSFDEVLERADGVVKYLMQVDGADPETLYWRTLPLVEDYLALTIGINGVPLMEMARKGMHKGQTLAKFANERGIKASEVIAFGDMPNDLEMLQWAGEGYAMASGSPRLIEAVGRTCPRFDEDGVAQMIERVVASQPKVI</sequence>
<dbReference type="PANTHER" id="PTHR10000:SF8">
    <property type="entry name" value="HAD SUPERFAMILY HYDROLASE-LIKE, TYPE 3"/>
    <property type="match status" value="1"/>
</dbReference>
<dbReference type="Proteomes" id="UP000516421">
    <property type="component" value="Chromosome"/>
</dbReference>